<dbReference type="PANTHER" id="PTHR46177">
    <property type="entry name" value="INTEGRASE CATALYTIC DOMAIN-CONTAINING PROTEIN"/>
    <property type="match status" value="1"/>
</dbReference>
<dbReference type="InterPro" id="IPR036397">
    <property type="entry name" value="RNaseH_sf"/>
</dbReference>
<dbReference type="RefSeq" id="XP_041423693.1">
    <property type="nucleotide sequence ID" value="XM_041567759.1"/>
</dbReference>
<dbReference type="SUPFAM" id="SSF53098">
    <property type="entry name" value="Ribonuclease H-like"/>
    <property type="match status" value="1"/>
</dbReference>
<evidence type="ECO:0000259" key="1">
    <source>
        <dbReference type="Pfam" id="PF24764"/>
    </source>
</evidence>
<dbReference type="InterPro" id="IPR058913">
    <property type="entry name" value="Integrase_dom_put"/>
</dbReference>
<evidence type="ECO:0000313" key="2">
    <source>
        <dbReference type="Proteomes" id="UP000186698"/>
    </source>
</evidence>
<dbReference type="PANTHER" id="PTHR46177:SF1">
    <property type="entry name" value="INTEGRASE CATALYTIC DOMAIN-CONTAINING PROTEIN"/>
    <property type="match status" value="1"/>
</dbReference>
<organism evidence="2 4">
    <name type="scientific">Xenopus laevis</name>
    <name type="common">African clawed frog</name>
    <dbReference type="NCBI Taxonomy" id="8355"/>
    <lineage>
        <taxon>Eukaryota</taxon>
        <taxon>Metazoa</taxon>
        <taxon>Chordata</taxon>
        <taxon>Craniata</taxon>
        <taxon>Vertebrata</taxon>
        <taxon>Euteleostomi</taxon>
        <taxon>Amphibia</taxon>
        <taxon>Batrachia</taxon>
        <taxon>Anura</taxon>
        <taxon>Pipoidea</taxon>
        <taxon>Pipidae</taxon>
        <taxon>Xenopodinae</taxon>
        <taxon>Xenopus</taxon>
        <taxon>Xenopus</taxon>
    </lineage>
</organism>
<dbReference type="Pfam" id="PF24764">
    <property type="entry name" value="rva_4"/>
    <property type="match status" value="1"/>
</dbReference>
<name>A0A8J1LU05_XENLA</name>
<feature type="domain" description="Integrase core" evidence="1">
    <location>
        <begin position="122"/>
        <end position="301"/>
    </location>
</feature>
<dbReference type="Proteomes" id="UP000186698">
    <property type="component" value="Chromosome 6S"/>
</dbReference>
<dbReference type="GO" id="GO:0003676">
    <property type="term" value="F:nucleic acid binding"/>
    <property type="evidence" value="ECO:0007669"/>
    <property type="project" value="InterPro"/>
</dbReference>
<dbReference type="KEGG" id="xla:121395141"/>
<reference evidence="3 4" key="1">
    <citation type="submission" date="2025-04" db="UniProtKB">
        <authorList>
            <consortium name="RefSeq"/>
        </authorList>
    </citation>
    <scope>IDENTIFICATION</scope>
    <source>
        <strain evidence="3 4">J_2021</strain>
        <tissue evidence="3 4">Erythrocytes</tissue>
    </source>
</reference>
<protein>
    <submittedName>
        <fullName evidence="4">Uncharacterized protein LOC108698817</fullName>
    </submittedName>
    <submittedName>
        <fullName evidence="3">Uncharacterized protein LOC121395141</fullName>
    </submittedName>
</protein>
<dbReference type="Gene3D" id="3.30.420.10">
    <property type="entry name" value="Ribonuclease H-like superfamily/Ribonuclease H"/>
    <property type="match status" value="1"/>
</dbReference>
<evidence type="ECO:0000313" key="3">
    <source>
        <dbReference type="RefSeq" id="XP_041423693.1"/>
    </source>
</evidence>
<dbReference type="OrthoDB" id="8866860at2759"/>
<sequence>MEREEIIRGLFCNGHTQKEIIWILDKVYSYRISDRHLRRILKSYSLCRRALNRDHQSIFNAVKNEIQICSPMIGVKAMHRKIRDLKGIRPCYRNDVYQVMRVLDPYGLQFRRPGQCRIPRIVYSCRGPNDVWHIDGNDKLKFYGIWIHLCIDGFSRRVIWLNAGTTNRKPDIIGRYFLNAVDSANGCPRLVRSDRGIENVLVAIFQTSFRYYHNDSCSGSKSFRFGKSVHNQRAECFFGHLKKSWISMWQQNFETMVAAEILDLSNPVNIHCLQFCFLPLIDQELKFEQCEWNGHLIRKQRGFHNFCAKPDVLYFAPPNGKENNICLLDPELRNYAENFAAVAGQHLLVASEEFRNLSCQFLLQRGYTMPKTRSQAFDCYQILSASFDFIINRLQLCPPQTFVQAIDVYHTIFHSFY</sequence>
<proteinExistence type="predicted"/>
<dbReference type="InterPro" id="IPR012337">
    <property type="entry name" value="RNaseH-like_sf"/>
</dbReference>
<dbReference type="GeneID" id="108698817"/>
<dbReference type="KEGG" id="xla:108698817"/>
<keyword evidence="2" id="KW-1185">Reference proteome</keyword>
<dbReference type="RefSeq" id="XP_041433038.1">
    <property type="nucleotide sequence ID" value="XM_041577104.1"/>
</dbReference>
<dbReference type="Proteomes" id="UP000186698">
    <property type="component" value="Chromosome 1S"/>
</dbReference>
<gene>
    <name evidence="4" type="primary">LOC108698817</name>
    <name evidence="3" type="synonym">LOC121395141</name>
</gene>
<dbReference type="AlphaFoldDB" id="A0A8J1LU05"/>
<evidence type="ECO:0000313" key="4">
    <source>
        <dbReference type="RefSeq" id="XP_041433038.1"/>
    </source>
</evidence>
<accession>A0A8J1LU05</accession>